<evidence type="ECO:0000256" key="1">
    <source>
        <dbReference type="SAM" id="Coils"/>
    </source>
</evidence>
<name>A0AAN6WZ73_9PEZI</name>
<reference evidence="3" key="1">
    <citation type="journal article" date="2023" name="Mol. Phylogenet. Evol.">
        <title>Genome-scale phylogeny and comparative genomics of the fungal order Sordariales.</title>
        <authorList>
            <person name="Hensen N."/>
            <person name="Bonometti L."/>
            <person name="Westerberg I."/>
            <person name="Brannstrom I.O."/>
            <person name="Guillou S."/>
            <person name="Cros-Aarteil S."/>
            <person name="Calhoun S."/>
            <person name="Haridas S."/>
            <person name="Kuo A."/>
            <person name="Mondo S."/>
            <person name="Pangilinan J."/>
            <person name="Riley R."/>
            <person name="LaButti K."/>
            <person name="Andreopoulos B."/>
            <person name="Lipzen A."/>
            <person name="Chen C."/>
            <person name="Yan M."/>
            <person name="Daum C."/>
            <person name="Ng V."/>
            <person name="Clum A."/>
            <person name="Steindorff A."/>
            <person name="Ohm R.A."/>
            <person name="Martin F."/>
            <person name="Silar P."/>
            <person name="Natvig D.O."/>
            <person name="Lalanne C."/>
            <person name="Gautier V."/>
            <person name="Ament-Velasquez S.L."/>
            <person name="Kruys A."/>
            <person name="Hutchinson M.I."/>
            <person name="Powell A.J."/>
            <person name="Barry K."/>
            <person name="Miller A.N."/>
            <person name="Grigoriev I.V."/>
            <person name="Debuchy R."/>
            <person name="Gladieux P."/>
            <person name="Hiltunen Thoren M."/>
            <person name="Johannesson H."/>
        </authorList>
    </citation>
    <scope>NUCLEOTIDE SEQUENCE</scope>
    <source>
        <strain evidence="3">PSN309</strain>
    </source>
</reference>
<proteinExistence type="predicted"/>
<feature type="compositionally biased region" description="Basic and acidic residues" evidence="2">
    <location>
        <begin position="469"/>
        <end position="489"/>
    </location>
</feature>
<feature type="compositionally biased region" description="Polar residues" evidence="2">
    <location>
        <begin position="82"/>
        <end position="92"/>
    </location>
</feature>
<feature type="compositionally biased region" description="Basic and acidic residues" evidence="2">
    <location>
        <begin position="363"/>
        <end position="373"/>
    </location>
</feature>
<gene>
    <name evidence="3" type="ORF">QBC35DRAFT_488573</name>
</gene>
<feature type="region of interest" description="Disordered" evidence="2">
    <location>
        <begin position="382"/>
        <end position="401"/>
    </location>
</feature>
<organism evidence="3 4">
    <name type="scientific">Podospora australis</name>
    <dbReference type="NCBI Taxonomy" id="1536484"/>
    <lineage>
        <taxon>Eukaryota</taxon>
        <taxon>Fungi</taxon>
        <taxon>Dikarya</taxon>
        <taxon>Ascomycota</taxon>
        <taxon>Pezizomycotina</taxon>
        <taxon>Sordariomycetes</taxon>
        <taxon>Sordariomycetidae</taxon>
        <taxon>Sordariales</taxon>
        <taxon>Podosporaceae</taxon>
        <taxon>Podospora</taxon>
    </lineage>
</organism>
<feature type="compositionally biased region" description="Polar residues" evidence="2">
    <location>
        <begin position="1012"/>
        <end position="1027"/>
    </location>
</feature>
<evidence type="ECO:0000313" key="4">
    <source>
        <dbReference type="Proteomes" id="UP001302126"/>
    </source>
</evidence>
<comment type="caution">
    <text evidence="3">The sequence shown here is derived from an EMBL/GenBank/DDBJ whole genome shotgun (WGS) entry which is preliminary data.</text>
</comment>
<dbReference type="Proteomes" id="UP001302126">
    <property type="component" value="Unassembled WGS sequence"/>
</dbReference>
<dbReference type="EMBL" id="MU864362">
    <property type="protein sequence ID" value="KAK4190935.1"/>
    <property type="molecule type" value="Genomic_DNA"/>
</dbReference>
<feature type="coiled-coil region" evidence="1">
    <location>
        <begin position="661"/>
        <end position="723"/>
    </location>
</feature>
<feature type="region of interest" description="Disordered" evidence="2">
    <location>
        <begin position="962"/>
        <end position="1064"/>
    </location>
</feature>
<feature type="region of interest" description="Disordered" evidence="2">
    <location>
        <begin position="1"/>
        <end position="149"/>
    </location>
</feature>
<evidence type="ECO:0000256" key="2">
    <source>
        <dbReference type="SAM" id="MobiDB-lite"/>
    </source>
</evidence>
<keyword evidence="1" id="KW-0175">Coiled coil</keyword>
<feature type="compositionally biased region" description="Basic and acidic residues" evidence="2">
    <location>
        <begin position="240"/>
        <end position="253"/>
    </location>
</feature>
<reference evidence="3" key="2">
    <citation type="submission" date="2023-05" db="EMBL/GenBank/DDBJ databases">
        <authorList>
            <consortium name="Lawrence Berkeley National Laboratory"/>
            <person name="Steindorff A."/>
            <person name="Hensen N."/>
            <person name="Bonometti L."/>
            <person name="Westerberg I."/>
            <person name="Brannstrom I.O."/>
            <person name="Guillou S."/>
            <person name="Cros-Aarteil S."/>
            <person name="Calhoun S."/>
            <person name="Haridas S."/>
            <person name="Kuo A."/>
            <person name="Mondo S."/>
            <person name="Pangilinan J."/>
            <person name="Riley R."/>
            <person name="Labutti K."/>
            <person name="Andreopoulos B."/>
            <person name="Lipzen A."/>
            <person name="Chen C."/>
            <person name="Yanf M."/>
            <person name="Daum C."/>
            <person name="Ng V."/>
            <person name="Clum A."/>
            <person name="Ohm R."/>
            <person name="Martin F."/>
            <person name="Silar P."/>
            <person name="Natvig D."/>
            <person name="Lalanne C."/>
            <person name="Gautier V."/>
            <person name="Ament-Velasquez S.L."/>
            <person name="Kruys A."/>
            <person name="Hutchinson M.I."/>
            <person name="Powell A.J."/>
            <person name="Barry K."/>
            <person name="Miller A.N."/>
            <person name="Grigoriev I.V."/>
            <person name="Debuchy R."/>
            <person name="Gladieux P."/>
            <person name="Thoren M.H."/>
            <person name="Johannesson H."/>
        </authorList>
    </citation>
    <scope>NUCLEOTIDE SEQUENCE</scope>
    <source>
        <strain evidence="3">PSN309</strain>
    </source>
</reference>
<accession>A0AAN6WZ73</accession>
<feature type="compositionally biased region" description="Basic and acidic residues" evidence="2">
    <location>
        <begin position="311"/>
        <end position="329"/>
    </location>
</feature>
<sequence length="1079" mass="121122">MEQSQSPPPRWKDGGRASELPDFEDVEDEEDDGLLTRKPAPALERNPVHQFQYGPAKPIVPGQFTRPQPMPRTQVPIPQPISKPTSNQSGRTIQPDPRGGRLRRSFSSPPSADQIRQPAPTPQGHHKRIGEMNAVAQHHGVPAPGVQNVTVSPVNIRSIVPDTAPIAPVRHSSEPERPGLQAPGSRHQMSPRHGPVQSPQQAGNNVSSRPFGPPINTAIPSPRGGNGEEPQPRVHSSKSTVERLRDPSHRGHAVEQPPSKALQQHVPRLPKPSTTEAAGLKRTMRTHPEPLNPRPSASSKDSSSPNVSKRRVPDSRHPLVAENQVEHESSPSSPELKQQAAQASHMFATNITTAFNQSTKEQSSVRDRQREKYRTRIRHLQRELAKTSEAHKYHSSRSKAKTTEIRELLSLKEGMGERLAELETKLTTSNEQNTDLTNTVSALKEQLSSALQEQQGASREFEQRLEEVQRNSRTEFEAQKSRAENESKGQQEMMLKVQEKATRQIAHSEEKLANVQAEMNLLKEQVVEKTAKLETEKSKVHMLAQKVETLQTSSKSFDTLAAQNAEILRVLTKRESDATNRSQQHANEPRQRLDNIWGRLEETSKDLATKLQIPSYLQEAHSKELNRTTTKLDSTFKASNSATEATRELSSRLDTHIDRIRQTLDNKVEALDQQLVTKESENKILTSRYNEENANCRRLEQDLDALRKSSKMQLDRINELQENVIPLTASHERDQEEIRKLQANQHDTSVLRDELKIKTAVAADLEEKLRVRNENYSTQLQNLTAEIIKLNQPLQEKEQWARTAVSNATEIARREAKIEMERAAAESAKRLQEANAHAQEIAGELEGIKTKPQQGELHSGHDSETIRSRRADLEDARQSLGEINLHAKHDTETVDSLRAELVNEAARAVETTKNSNLLSGRVKKLESELESRALEFDLELEASKEKAKKLEDLDHMRRVMVRSPANDAEEPVPLSISQEKLRRREALQPKSIMKRVTRSASNLADPEPAAGLTTTPTTISSQASTRSSQEHTNKRKRPVSSRSERPKSRAVNIRTYGSQRTRSPDAILLWQEEVAEAEG</sequence>
<feature type="region of interest" description="Disordered" evidence="2">
    <location>
        <begin position="162"/>
        <end position="373"/>
    </location>
</feature>
<feature type="compositionally biased region" description="Low complexity" evidence="2">
    <location>
        <begin position="294"/>
        <end position="307"/>
    </location>
</feature>
<feature type="compositionally biased region" description="Basic and acidic residues" evidence="2">
    <location>
        <begin position="382"/>
        <end position="392"/>
    </location>
</feature>
<feature type="compositionally biased region" description="Polar residues" evidence="2">
    <location>
        <begin position="330"/>
        <end position="362"/>
    </location>
</feature>
<feature type="compositionally biased region" description="Basic and acidic residues" evidence="2">
    <location>
        <begin position="858"/>
        <end position="867"/>
    </location>
</feature>
<protein>
    <submittedName>
        <fullName evidence="3">Uncharacterized protein</fullName>
    </submittedName>
</protein>
<feature type="compositionally biased region" description="Polar residues" evidence="2">
    <location>
        <begin position="197"/>
        <end position="208"/>
    </location>
</feature>
<keyword evidence="4" id="KW-1185">Reference proteome</keyword>
<dbReference type="AlphaFoldDB" id="A0AAN6WZ73"/>
<feature type="compositionally biased region" description="Acidic residues" evidence="2">
    <location>
        <begin position="21"/>
        <end position="33"/>
    </location>
</feature>
<feature type="region of interest" description="Disordered" evidence="2">
    <location>
        <begin position="469"/>
        <end position="490"/>
    </location>
</feature>
<feature type="region of interest" description="Disordered" evidence="2">
    <location>
        <begin position="846"/>
        <end position="867"/>
    </location>
</feature>
<evidence type="ECO:0000313" key="3">
    <source>
        <dbReference type="EMBL" id="KAK4190935.1"/>
    </source>
</evidence>